<evidence type="ECO:0000256" key="8">
    <source>
        <dbReference type="SAM" id="Phobius"/>
    </source>
</evidence>
<dbReference type="SUPFAM" id="SSF52540">
    <property type="entry name" value="P-loop containing nucleoside triphosphate hydrolases"/>
    <property type="match status" value="1"/>
</dbReference>
<keyword evidence="5 8" id="KW-1133">Transmembrane helix</keyword>
<organism evidence="10 11">
    <name type="scientific">Glomerella acutata</name>
    <name type="common">Colletotrichum acutatum</name>
    <dbReference type="NCBI Taxonomy" id="27357"/>
    <lineage>
        <taxon>Eukaryota</taxon>
        <taxon>Fungi</taxon>
        <taxon>Dikarya</taxon>
        <taxon>Ascomycota</taxon>
        <taxon>Pezizomycotina</taxon>
        <taxon>Sordariomycetes</taxon>
        <taxon>Hypocreomycetidae</taxon>
        <taxon>Glomerellales</taxon>
        <taxon>Glomerellaceae</taxon>
        <taxon>Colletotrichum</taxon>
        <taxon>Colletotrichum acutatum species complex</taxon>
    </lineage>
</organism>
<dbReference type="Proteomes" id="UP001244207">
    <property type="component" value="Unassembled WGS sequence"/>
</dbReference>
<dbReference type="PROSITE" id="PS00211">
    <property type="entry name" value="ABC_TRANSPORTER_1"/>
    <property type="match status" value="1"/>
</dbReference>
<reference evidence="10" key="1">
    <citation type="submission" date="2021-12" db="EMBL/GenBank/DDBJ databases">
        <title>Comparative genomics, transcriptomics and evolutionary studies reveal genomic signatures of adaptation to plant cell wall in hemibiotrophic fungi.</title>
        <authorList>
            <consortium name="DOE Joint Genome Institute"/>
            <person name="Baroncelli R."/>
            <person name="Diaz J.F."/>
            <person name="Benocci T."/>
            <person name="Peng M."/>
            <person name="Battaglia E."/>
            <person name="Haridas S."/>
            <person name="Andreopoulos W."/>
            <person name="Labutti K."/>
            <person name="Pangilinan J."/>
            <person name="Floch G.L."/>
            <person name="Makela M.R."/>
            <person name="Henrissat B."/>
            <person name="Grigoriev I.V."/>
            <person name="Crouch J.A."/>
            <person name="De Vries R.P."/>
            <person name="Sukno S.A."/>
            <person name="Thon M.R."/>
        </authorList>
    </citation>
    <scope>NUCLEOTIDE SEQUENCE</scope>
    <source>
        <strain evidence="10">CBS 112980</strain>
    </source>
</reference>
<feature type="region of interest" description="Disordered" evidence="7">
    <location>
        <begin position="789"/>
        <end position="821"/>
    </location>
</feature>
<dbReference type="InterPro" id="IPR010929">
    <property type="entry name" value="PDR_CDR_ABC"/>
</dbReference>
<evidence type="ECO:0000256" key="6">
    <source>
        <dbReference type="ARBA" id="ARBA00023136"/>
    </source>
</evidence>
<sequence>MHRPQGDSGNVMSKPSDDTLHAKAIQEHDHQRNDMDIEANDAHVNELVRPYSLDLIRSASRLDSGINPFLSDHPALDPSCREEFNAKKWARALLQHSYHHPEDYPRLEAGVGYRNLSVHGYGTDTDYQKDVLNVLWQAPMMIKQALSNRRRKIEILKEFDGIIKSGEMLLVLGRPGSGVSTLLKTIAGETQGLHLGDHSHFSYQGIPMETMHKRFRGEVIYQAETDIHFPHLTVGQTLLFASLARTPKNRLPGVSRQRYAEHLRDVVMAVFGISHTINTKVGNDFVRGVSGGERKRVSIAEVTLSQSPIQCWDNSTRGLDSATALEFARTLRLSTDMAKTSAIVAIYQASQPAYDVFDKVAVLYEGRQIYFGSTALAKQYFVDMGYRCPDRQTTADFLTSLTNPAERVVREGFENRVPRTPDEFATVWKGSDVRARLMEEIFAFEEEHPLDGSGVDKFVATRQAHKASLVTPQSPYTISMPMQIWLCMTRGYQRLLGDWLFFVVTVGGNLIISLVLGSIFFDLPSDASSMNSRCILLFFAILFNGLSSALEILTLYVQRPIVEKHARYALYHPASEAISSTICDLPSKILSTLAFNIPLYFMAKLRQEADAFFIFLLFGFTTTLSMSMIIRTIGQTSRTIHQALTPAAIFILSLVIYTGFILPTRDMKGWLRWINYINPIAYAFESLVANEFNGRQFPCPSFVPAYPNAAPNERTCSVAGAAPGADFVDGDFYMNATFSYYKSHIWRNFGILIAFIVFFMCVYLLVAEYITADRSKGEVLIFRRGHSAPALSKNSSDEETGQPERVYQHEKSDGHAAQSATSLSPNFSWHLLLVNE</sequence>
<accession>A0AAD8XHK7</accession>
<dbReference type="InterPro" id="IPR013525">
    <property type="entry name" value="ABC2_TM"/>
</dbReference>
<dbReference type="GO" id="GO:0016020">
    <property type="term" value="C:membrane"/>
    <property type="evidence" value="ECO:0007669"/>
    <property type="project" value="UniProtKB-SubCell"/>
</dbReference>
<keyword evidence="6 8" id="KW-0472">Membrane</keyword>
<keyword evidence="11" id="KW-1185">Reference proteome</keyword>
<dbReference type="Pfam" id="PF01061">
    <property type="entry name" value="ABC2_membrane"/>
    <property type="match status" value="1"/>
</dbReference>
<keyword evidence="4 8" id="KW-0812">Transmembrane</keyword>
<dbReference type="GO" id="GO:0140359">
    <property type="term" value="F:ABC-type transporter activity"/>
    <property type="evidence" value="ECO:0007669"/>
    <property type="project" value="InterPro"/>
</dbReference>
<comment type="caution">
    <text evidence="10">The sequence shown here is derived from an EMBL/GenBank/DDBJ whole genome shotgun (WGS) entry which is preliminary data.</text>
</comment>
<dbReference type="AlphaFoldDB" id="A0AAD8XHK7"/>
<comment type="similarity">
    <text evidence="2">Belongs to the ABC transporter superfamily. ABCG family. PDR (TC 3.A.1.205) subfamily.</text>
</comment>
<protein>
    <submittedName>
        <fullName evidence="10">ABC-2 type transporter-domain-containing protein</fullName>
    </submittedName>
</protein>
<proteinExistence type="inferred from homology"/>
<dbReference type="GO" id="GO:0005524">
    <property type="term" value="F:ATP binding"/>
    <property type="evidence" value="ECO:0007669"/>
    <property type="project" value="InterPro"/>
</dbReference>
<comment type="subcellular location">
    <subcellularLocation>
        <location evidence="1">Membrane</location>
        <topology evidence="1">Multi-pass membrane protein</topology>
    </subcellularLocation>
</comment>
<dbReference type="FunFam" id="3.40.50.300:FF:000881">
    <property type="entry name" value="ABC multidrug transporter A-1"/>
    <property type="match status" value="1"/>
</dbReference>
<feature type="transmembrane region" description="Helical" evidence="8">
    <location>
        <begin position="535"/>
        <end position="557"/>
    </location>
</feature>
<dbReference type="PROSITE" id="PS50893">
    <property type="entry name" value="ABC_TRANSPORTER_2"/>
    <property type="match status" value="1"/>
</dbReference>
<evidence type="ECO:0000256" key="3">
    <source>
        <dbReference type="ARBA" id="ARBA00022448"/>
    </source>
</evidence>
<evidence type="ECO:0000259" key="9">
    <source>
        <dbReference type="PROSITE" id="PS50893"/>
    </source>
</evidence>
<evidence type="ECO:0000313" key="10">
    <source>
        <dbReference type="EMBL" id="KAK1723615.1"/>
    </source>
</evidence>
<feature type="transmembrane region" description="Helical" evidence="8">
    <location>
        <begin position="499"/>
        <end position="523"/>
    </location>
</feature>
<dbReference type="Pfam" id="PF06422">
    <property type="entry name" value="PDR_CDR"/>
    <property type="match status" value="1"/>
</dbReference>
<feature type="transmembrane region" description="Helical" evidence="8">
    <location>
        <begin position="643"/>
        <end position="662"/>
    </location>
</feature>
<evidence type="ECO:0000256" key="1">
    <source>
        <dbReference type="ARBA" id="ARBA00004141"/>
    </source>
</evidence>
<name>A0AAD8XHK7_GLOAC</name>
<feature type="transmembrane region" description="Helical" evidence="8">
    <location>
        <begin position="611"/>
        <end position="631"/>
    </location>
</feature>
<dbReference type="Pfam" id="PF00005">
    <property type="entry name" value="ABC_tran"/>
    <property type="match status" value="1"/>
</dbReference>
<dbReference type="InterPro" id="IPR003439">
    <property type="entry name" value="ABC_transporter-like_ATP-bd"/>
</dbReference>
<evidence type="ECO:0000256" key="5">
    <source>
        <dbReference type="ARBA" id="ARBA00022989"/>
    </source>
</evidence>
<dbReference type="GO" id="GO:0016887">
    <property type="term" value="F:ATP hydrolysis activity"/>
    <property type="evidence" value="ECO:0007669"/>
    <property type="project" value="InterPro"/>
</dbReference>
<evidence type="ECO:0000256" key="4">
    <source>
        <dbReference type="ARBA" id="ARBA00022692"/>
    </source>
</evidence>
<dbReference type="PANTHER" id="PTHR19241">
    <property type="entry name" value="ATP-BINDING CASSETTE TRANSPORTER"/>
    <property type="match status" value="1"/>
</dbReference>
<dbReference type="InterPro" id="IPR034001">
    <property type="entry name" value="ABCG_PDR_1"/>
</dbReference>
<dbReference type="CDD" id="cd03233">
    <property type="entry name" value="ABCG_PDR_domain1"/>
    <property type="match status" value="1"/>
</dbReference>
<dbReference type="EMBL" id="JAHMHS010000063">
    <property type="protein sequence ID" value="KAK1723615.1"/>
    <property type="molecule type" value="Genomic_DNA"/>
</dbReference>
<feature type="domain" description="ABC transporter" evidence="9">
    <location>
        <begin position="141"/>
        <end position="390"/>
    </location>
</feature>
<dbReference type="InterPro" id="IPR017871">
    <property type="entry name" value="ABC_transporter-like_CS"/>
</dbReference>
<dbReference type="InterPro" id="IPR029481">
    <property type="entry name" value="ABC_trans_N"/>
</dbReference>
<keyword evidence="3" id="KW-0813">Transport</keyword>
<gene>
    <name evidence="10" type="ORF">BDZ83DRAFT_731825</name>
</gene>
<dbReference type="Pfam" id="PF14510">
    <property type="entry name" value="ABC_trans_N"/>
    <property type="match status" value="1"/>
</dbReference>
<dbReference type="Gene3D" id="3.40.50.300">
    <property type="entry name" value="P-loop containing nucleotide triphosphate hydrolases"/>
    <property type="match status" value="1"/>
</dbReference>
<dbReference type="GeneID" id="85396776"/>
<evidence type="ECO:0000313" key="11">
    <source>
        <dbReference type="Proteomes" id="UP001244207"/>
    </source>
</evidence>
<evidence type="ECO:0000256" key="2">
    <source>
        <dbReference type="ARBA" id="ARBA00006012"/>
    </source>
</evidence>
<dbReference type="RefSeq" id="XP_060363670.1">
    <property type="nucleotide sequence ID" value="XM_060512878.1"/>
</dbReference>
<evidence type="ECO:0000256" key="7">
    <source>
        <dbReference type="SAM" id="MobiDB-lite"/>
    </source>
</evidence>
<feature type="transmembrane region" description="Helical" evidence="8">
    <location>
        <begin position="745"/>
        <end position="766"/>
    </location>
</feature>
<dbReference type="InterPro" id="IPR027417">
    <property type="entry name" value="P-loop_NTPase"/>
</dbReference>